<keyword evidence="6 9" id="KW-0521">NADP</keyword>
<evidence type="ECO:0000256" key="8">
    <source>
        <dbReference type="ARBA" id="ARBA00047925"/>
    </source>
</evidence>
<dbReference type="Gene3D" id="3.40.50.10330">
    <property type="entry name" value="Probable inorganic polyphosphate/atp-NAD kinase, domain 1"/>
    <property type="match status" value="1"/>
</dbReference>
<keyword evidence="4 9" id="KW-0418">Kinase</keyword>
<dbReference type="NCBIfam" id="NF003424">
    <property type="entry name" value="PRK04885.1"/>
    <property type="match status" value="1"/>
</dbReference>
<feature type="binding site" evidence="9">
    <location>
        <begin position="130"/>
        <end position="131"/>
    </location>
    <ligand>
        <name>NAD(+)</name>
        <dbReference type="ChEBI" id="CHEBI:57540"/>
    </ligand>
</feature>
<comment type="cofactor">
    <cofactor evidence="9">
        <name>a divalent metal cation</name>
        <dbReference type="ChEBI" id="CHEBI:60240"/>
    </cofactor>
</comment>
<evidence type="ECO:0000313" key="11">
    <source>
        <dbReference type="Proteomes" id="UP000199318"/>
    </source>
</evidence>
<keyword evidence="5 9" id="KW-0067">ATP-binding</keyword>
<dbReference type="AlphaFoldDB" id="A0A1H9V7B6"/>
<dbReference type="GO" id="GO:0003951">
    <property type="term" value="F:NAD+ kinase activity"/>
    <property type="evidence" value="ECO:0007669"/>
    <property type="project" value="UniProtKB-UniRule"/>
</dbReference>
<dbReference type="GO" id="GO:0019674">
    <property type="term" value="P:NAD+ metabolic process"/>
    <property type="evidence" value="ECO:0007669"/>
    <property type="project" value="InterPro"/>
</dbReference>
<evidence type="ECO:0000256" key="9">
    <source>
        <dbReference type="HAMAP-Rule" id="MF_00361"/>
    </source>
</evidence>
<evidence type="ECO:0000256" key="1">
    <source>
        <dbReference type="ARBA" id="ARBA00022490"/>
    </source>
</evidence>
<dbReference type="GO" id="GO:0051287">
    <property type="term" value="F:NAD binding"/>
    <property type="evidence" value="ECO:0007669"/>
    <property type="project" value="UniProtKB-ARBA"/>
</dbReference>
<dbReference type="SUPFAM" id="SSF111331">
    <property type="entry name" value="NAD kinase/diacylglycerol kinase-like"/>
    <property type="match status" value="1"/>
</dbReference>
<gene>
    <name evidence="9" type="primary">nadK</name>
    <name evidence="10" type="ORF">SAMN05444126_11827</name>
</gene>
<dbReference type="EC" id="2.7.1.23" evidence="9"/>
<keyword evidence="2 9" id="KW-0808">Transferase</keyword>
<comment type="caution">
    <text evidence="10">The sequence shown here is derived from an EMBL/GenBank/DDBJ whole genome shotgun (WGS) entry which is preliminary data.</text>
</comment>
<evidence type="ECO:0000313" key="10">
    <source>
        <dbReference type="EMBL" id="SES17294.1"/>
    </source>
</evidence>
<keyword evidence="7 9" id="KW-0520">NAD</keyword>
<dbReference type="STRING" id="1464123.SAMN05444126_11827"/>
<proteinExistence type="inferred from homology"/>
<feature type="binding site" evidence="9">
    <location>
        <position position="159"/>
    </location>
    <ligand>
        <name>NAD(+)</name>
        <dbReference type="ChEBI" id="CHEBI:57540"/>
    </ligand>
</feature>
<dbReference type="GO" id="GO:0005524">
    <property type="term" value="F:ATP binding"/>
    <property type="evidence" value="ECO:0007669"/>
    <property type="project" value="UniProtKB-KW"/>
</dbReference>
<keyword evidence="1 9" id="KW-0963">Cytoplasm</keyword>
<dbReference type="InterPro" id="IPR002504">
    <property type="entry name" value="NADK"/>
</dbReference>
<dbReference type="NCBIfam" id="NF002902">
    <property type="entry name" value="PRK03501.1"/>
    <property type="match status" value="1"/>
</dbReference>
<sequence>MQKGRFTVMNNRKNVYLFYKPDDELEKKVQEIRKIGRKHGYSLVEESKDADIIVSFGGDGQFLQAVRKTGFRDDALYVGVNDGRLGFYTDFDTTDLDKIENALKTENIEVLKYPTLEVEVDHLQAFKCLNELSVRSNIIKTFAIDVYIDDFHFETFRGDGMVVSTPTGSTSYNKSLNGAVVDPKLQAMQLTEIASLNNNQYRTLGSPLLLNHGRELTLKIVQDGNDHPIIAADNEALGIRHSHEIKVRVAEKPIKTLRMKDNLFFQKVKRSFL</sequence>
<protein>
    <recommendedName>
        <fullName evidence="9">NAD kinase</fullName>
        <ecNumber evidence="9">2.7.1.23</ecNumber>
    </recommendedName>
    <alternativeName>
        <fullName evidence="9">ATP-dependent NAD kinase</fullName>
    </alternativeName>
</protein>
<dbReference type="GO" id="GO:0005737">
    <property type="term" value="C:cytoplasm"/>
    <property type="evidence" value="ECO:0007669"/>
    <property type="project" value="UniProtKB-SubCell"/>
</dbReference>
<feature type="binding site" evidence="9">
    <location>
        <position position="194"/>
    </location>
    <ligand>
        <name>NAD(+)</name>
        <dbReference type="ChEBI" id="CHEBI:57540"/>
    </ligand>
</feature>
<dbReference type="InterPro" id="IPR016064">
    <property type="entry name" value="NAD/diacylglycerol_kinase_sf"/>
</dbReference>
<evidence type="ECO:0000256" key="6">
    <source>
        <dbReference type="ARBA" id="ARBA00022857"/>
    </source>
</evidence>
<dbReference type="InterPro" id="IPR017438">
    <property type="entry name" value="ATP-NAD_kinase_N"/>
</dbReference>
<organism evidence="10 11">
    <name type="scientific">Salisediminibacterium halotolerans</name>
    <dbReference type="NCBI Taxonomy" id="517425"/>
    <lineage>
        <taxon>Bacteria</taxon>
        <taxon>Bacillati</taxon>
        <taxon>Bacillota</taxon>
        <taxon>Bacilli</taxon>
        <taxon>Bacillales</taxon>
        <taxon>Bacillaceae</taxon>
        <taxon>Salisediminibacterium</taxon>
    </lineage>
</organism>
<comment type="caution">
    <text evidence="9">Lacks conserved residue(s) required for the propagation of feature annotation.</text>
</comment>
<dbReference type="GO" id="GO:0046872">
    <property type="term" value="F:metal ion binding"/>
    <property type="evidence" value="ECO:0007669"/>
    <property type="project" value="UniProtKB-UniRule"/>
</dbReference>
<dbReference type="Proteomes" id="UP000199318">
    <property type="component" value="Unassembled WGS sequence"/>
</dbReference>
<dbReference type="GO" id="GO:0006741">
    <property type="term" value="P:NADP+ biosynthetic process"/>
    <property type="evidence" value="ECO:0007669"/>
    <property type="project" value="UniProtKB-UniRule"/>
</dbReference>
<dbReference type="InterPro" id="IPR017437">
    <property type="entry name" value="ATP-NAD_kinase_PpnK-typ_C"/>
</dbReference>
<dbReference type="HAMAP" id="MF_00361">
    <property type="entry name" value="NAD_kinase"/>
    <property type="match status" value="1"/>
</dbReference>
<feature type="binding site" evidence="9">
    <location>
        <position position="157"/>
    </location>
    <ligand>
        <name>NAD(+)</name>
        <dbReference type="ChEBI" id="CHEBI:57540"/>
    </ligand>
</feature>
<evidence type="ECO:0000256" key="2">
    <source>
        <dbReference type="ARBA" id="ARBA00022679"/>
    </source>
</evidence>
<feature type="binding site" evidence="9">
    <location>
        <begin position="59"/>
        <end position="60"/>
    </location>
    <ligand>
        <name>NAD(+)</name>
        <dbReference type="ChEBI" id="CHEBI:57540"/>
    </ligand>
</feature>
<comment type="subcellular location">
    <subcellularLocation>
        <location evidence="9">Cytoplasm</location>
    </subcellularLocation>
</comment>
<reference evidence="11" key="1">
    <citation type="submission" date="2016-10" db="EMBL/GenBank/DDBJ databases">
        <authorList>
            <person name="de Groot N.N."/>
        </authorList>
    </citation>
    <scope>NUCLEOTIDE SEQUENCE [LARGE SCALE GENOMIC DNA]</scope>
    <source>
        <strain evidence="11">10nlg</strain>
    </source>
</reference>
<dbReference type="PANTHER" id="PTHR20275:SF9">
    <property type="entry name" value="NAD KINASE 2"/>
    <property type="match status" value="1"/>
</dbReference>
<keyword evidence="3 9" id="KW-0547">Nucleotide-binding</keyword>
<comment type="similarity">
    <text evidence="9">Belongs to the NAD kinase family.</text>
</comment>
<evidence type="ECO:0000256" key="4">
    <source>
        <dbReference type="ARBA" id="ARBA00022777"/>
    </source>
</evidence>
<name>A0A1H9V7B6_9BACI</name>
<accession>A0A1H9V7B6</accession>
<dbReference type="Pfam" id="PF20143">
    <property type="entry name" value="NAD_kinase_C"/>
    <property type="match status" value="1"/>
</dbReference>
<dbReference type="Gene3D" id="2.60.200.30">
    <property type="entry name" value="Probable inorganic polyphosphate/atp-NAD kinase, domain 2"/>
    <property type="match status" value="1"/>
</dbReference>
<dbReference type="PANTHER" id="PTHR20275">
    <property type="entry name" value="NAD KINASE"/>
    <property type="match status" value="1"/>
</dbReference>
<feature type="active site" description="Proton acceptor" evidence="9">
    <location>
        <position position="59"/>
    </location>
</feature>
<dbReference type="EMBL" id="FOGV01000018">
    <property type="protein sequence ID" value="SES17294.1"/>
    <property type="molecule type" value="Genomic_DNA"/>
</dbReference>
<evidence type="ECO:0000256" key="3">
    <source>
        <dbReference type="ARBA" id="ARBA00022741"/>
    </source>
</evidence>
<evidence type="ECO:0000256" key="5">
    <source>
        <dbReference type="ARBA" id="ARBA00022840"/>
    </source>
</evidence>
<feature type="binding site" evidence="9">
    <location>
        <begin position="170"/>
        <end position="175"/>
    </location>
    <ligand>
        <name>NAD(+)</name>
        <dbReference type="ChEBI" id="CHEBI:57540"/>
    </ligand>
</feature>
<comment type="function">
    <text evidence="9">Involved in the regulation of the intracellular balance of NAD and NADP, and is a key enzyme in the biosynthesis of NADP. Catalyzes specifically the phosphorylation on 2'-hydroxyl of the adenosine moiety of NAD to yield NADP.</text>
</comment>
<comment type="catalytic activity">
    <reaction evidence="8 9">
        <text>NAD(+) + ATP = ADP + NADP(+) + H(+)</text>
        <dbReference type="Rhea" id="RHEA:18629"/>
        <dbReference type="ChEBI" id="CHEBI:15378"/>
        <dbReference type="ChEBI" id="CHEBI:30616"/>
        <dbReference type="ChEBI" id="CHEBI:57540"/>
        <dbReference type="ChEBI" id="CHEBI:58349"/>
        <dbReference type="ChEBI" id="CHEBI:456216"/>
        <dbReference type="EC" id="2.7.1.23"/>
    </reaction>
</comment>
<evidence type="ECO:0000256" key="7">
    <source>
        <dbReference type="ARBA" id="ARBA00023027"/>
    </source>
</evidence>
<dbReference type="Pfam" id="PF01513">
    <property type="entry name" value="NAD_kinase"/>
    <property type="match status" value="1"/>
</dbReference>
<keyword evidence="11" id="KW-1185">Reference proteome</keyword>